<evidence type="ECO:0000256" key="1">
    <source>
        <dbReference type="SAM" id="Phobius"/>
    </source>
</evidence>
<proteinExistence type="predicted"/>
<name>D7WF27_9CORY</name>
<evidence type="ECO:0008006" key="4">
    <source>
        <dbReference type="Google" id="ProtNLM"/>
    </source>
</evidence>
<keyword evidence="1" id="KW-0472">Membrane</keyword>
<keyword evidence="1" id="KW-0812">Transmembrane</keyword>
<keyword evidence="1" id="KW-1133">Transmembrane helix</keyword>
<keyword evidence="3" id="KW-1185">Reference proteome</keyword>
<evidence type="ECO:0000313" key="2">
    <source>
        <dbReference type="EMBL" id="EFK53708.1"/>
    </source>
</evidence>
<dbReference type="InterPro" id="IPR024341">
    <property type="entry name" value="DUF2631"/>
</dbReference>
<feature type="transmembrane region" description="Helical" evidence="1">
    <location>
        <begin position="98"/>
        <end position="116"/>
    </location>
</feature>
<feature type="transmembrane region" description="Helical" evidence="1">
    <location>
        <begin position="70"/>
        <end position="86"/>
    </location>
</feature>
<organism evidence="2 3">
    <name type="scientific">Corynebacterium genitalium ATCC 33030</name>
    <dbReference type="NCBI Taxonomy" id="585529"/>
    <lineage>
        <taxon>Bacteria</taxon>
        <taxon>Bacillati</taxon>
        <taxon>Actinomycetota</taxon>
        <taxon>Actinomycetes</taxon>
        <taxon>Mycobacteriales</taxon>
        <taxon>Corynebacteriaceae</taxon>
        <taxon>Corynebacterium</taxon>
    </lineage>
</organism>
<dbReference type="Proteomes" id="UP000004208">
    <property type="component" value="Unassembled WGS sequence"/>
</dbReference>
<reference evidence="2" key="1">
    <citation type="submission" date="2010-06" db="EMBL/GenBank/DDBJ databases">
        <authorList>
            <person name="Muzny D."/>
            <person name="Qin X."/>
            <person name="Buhay C."/>
            <person name="Dugan-Rocha S."/>
            <person name="Ding Y."/>
            <person name="Chen G."/>
            <person name="Hawes A."/>
            <person name="Holder M."/>
            <person name="Jhangiani S."/>
            <person name="Johnson A."/>
            <person name="Khan Z."/>
            <person name="Li Z."/>
            <person name="Liu W."/>
            <person name="Liu X."/>
            <person name="Perez L."/>
            <person name="Shen H."/>
            <person name="Wang Q."/>
            <person name="Watt J."/>
            <person name="Xi L."/>
            <person name="Xin Y."/>
            <person name="Zhou J."/>
            <person name="Deng J."/>
            <person name="Jiang H."/>
            <person name="Liu Y."/>
            <person name="Qu J."/>
            <person name="Song X.-Z."/>
            <person name="Zhang L."/>
            <person name="Villasana D."/>
            <person name="Johnson A."/>
            <person name="Liu J."/>
            <person name="Liyanage D."/>
            <person name="Lorensuhewa L."/>
            <person name="Robinson T."/>
            <person name="Song A."/>
            <person name="Song B.-B."/>
            <person name="Dinh H."/>
            <person name="Thornton R."/>
            <person name="Coyle M."/>
            <person name="Francisco L."/>
            <person name="Jackson L."/>
            <person name="Javaid M."/>
            <person name="Korchina V."/>
            <person name="Kovar C."/>
            <person name="Mata R."/>
            <person name="Mathew T."/>
            <person name="Ngo R."/>
            <person name="Nguyen L."/>
            <person name="Nguyen N."/>
            <person name="Okwuonu G."/>
            <person name="Ongeri F."/>
            <person name="Pham C."/>
            <person name="Simmons D."/>
            <person name="Wilczek-Boney K."/>
            <person name="Hale W."/>
            <person name="Jakkamsetti A."/>
            <person name="Pham P."/>
            <person name="Ruth R."/>
            <person name="San Lucas F."/>
            <person name="Warren J."/>
            <person name="Zhang J."/>
            <person name="Zhao Z."/>
            <person name="Zhou C."/>
            <person name="Zhu D."/>
            <person name="Lee S."/>
            <person name="Bess C."/>
            <person name="Blankenburg K."/>
            <person name="Forbes L."/>
            <person name="Fu Q."/>
            <person name="Gubbala S."/>
            <person name="Hirani K."/>
            <person name="Jayaseelan J.C."/>
            <person name="Lara F."/>
            <person name="Munidasa M."/>
            <person name="Palculict T."/>
            <person name="Patil S."/>
            <person name="Pu L.-L."/>
            <person name="Saada N."/>
            <person name="Tang L."/>
            <person name="Weissenberger G."/>
            <person name="Zhu Y."/>
            <person name="Hemphill L."/>
            <person name="Shang Y."/>
            <person name="Youmans B."/>
            <person name="Ayvaz T."/>
            <person name="Ross M."/>
            <person name="Santibanez J."/>
            <person name="Aqrawi P."/>
            <person name="Gross S."/>
            <person name="Joshi V."/>
            <person name="Fowler G."/>
            <person name="Nazareth L."/>
            <person name="Reid J."/>
            <person name="Worley K."/>
            <person name="Petrosino J."/>
            <person name="Highlander S."/>
            <person name="Gibbs R."/>
        </authorList>
    </citation>
    <scope>NUCLEOTIDE SEQUENCE [LARGE SCALE GENOMIC DNA]</scope>
    <source>
        <strain evidence="2">ATCC 33030</strain>
    </source>
</reference>
<comment type="caution">
    <text evidence="2">The sequence shown here is derived from an EMBL/GenBank/DDBJ whole genome shotgun (WGS) entry which is preliminary data.</text>
</comment>
<sequence length="214" mass="23302">MLKIAIIRGDQSSQPGAMCQYNRNVLLFTVLFPCKEFAVSAKDDAPQVYNGVSEADVPSAKFGWSELKPATIQIAGWISVAFLIAYNFGNHQGHVETIWLISLAVLIALGLILFAIRPELSTARTVTSHNKPVGHVEPNWTYMQKTLTGPYAELTDSQLRALNIDPATVRQQAPAGQRTAVGAGHSTHSGAAFDEVIAAPEIPNRRETLHVEDK</sequence>
<protein>
    <recommendedName>
        <fullName evidence="4">DUF2631 domain-containing protein</fullName>
    </recommendedName>
</protein>
<dbReference type="EMBL" id="ACLJ02000003">
    <property type="protein sequence ID" value="EFK53708.1"/>
    <property type="molecule type" value="Genomic_DNA"/>
</dbReference>
<gene>
    <name evidence="2" type="ORF">HMPREF0291_11365</name>
</gene>
<dbReference type="Pfam" id="PF10939">
    <property type="entry name" value="DUF2631"/>
    <property type="match status" value="1"/>
</dbReference>
<dbReference type="STRING" id="585529.HMPREF0291_11365"/>
<dbReference type="eggNOG" id="ENOG5033KSB">
    <property type="taxonomic scope" value="Bacteria"/>
</dbReference>
<dbReference type="HOGENOM" id="CLU_1287025_0_0_11"/>
<accession>D7WF27</accession>
<evidence type="ECO:0000313" key="3">
    <source>
        <dbReference type="Proteomes" id="UP000004208"/>
    </source>
</evidence>
<dbReference type="AlphaFoldDB" id="D7WF27"/>